<dbReference type="InterPro" id="IPR020846">
    <property type="entry name" value="MFS_dom"/>
</dbReference>
<keyword evidence="9" id="KW-1185">Reference proteome</keyword>
<keyword evidence="4 6" id="KW-1133">Transmembrane helix</keyword>
<dbReference type="PANTHER" id="PTHR23501:SF191">
    <property type="entry name" value="VACUOLAR BASIC AMINO ACID TRANSPORTER 4"/>
    <property type="match status" value="1"/>
</dbReference>
<feature type="transmembrane region" description="Helical" evidence="6">
    <location>
        <begin position="273"/>
        <end position="296"/>
    </location>
</feature>
<feature type="transmembrane region" description="Helical" evidence="6">
    <location>
        <begin position="308"/>
        <end position="326"/>
    </location>
</feature>
<evidence type="ECO:0000259" key="7">
    <source>
        <dbReference type="PROSITE" id="PS50850"/>
    </source>
</evidence>
<dbReference type="PANTHER" id="PTHR23501">
    <property type="entry name" value="MAJOR FACILITATOR SUPERFAMILY"/>
    <property type="match status" value="1"/>
</dbReference>
<feature type="transmembrane region" description="Helical" evidence="6">
    <location>
        <begin position="363"/>
        <end position="386"/>
    </location>
</feature>
<evidence type="ECO:0000256" key="2">
    <source>
        <dbReference type="ARBA" id="ARBA00022448"/>
    </source>
</evidence>
<feature type="transmembrane region" description="Helical" evidence="6">
    <location>
        <begin position="22"/>
        <end position="46"/>
    </location>
</feature>
<evidence type="ECO:0000256" key="3">
    <source>
        <dbReference type="ARBA" id="ARBA00022692"/>
    </source>
</evidence>
<comment type="subcellular location">
    <subcellularLocation>
        <location evidence="1">Endomembrane system</location>
        <topology evidence="1">Multi-pass membrane protein</topology>
    </subcellularLocation>
</comment>
<comment type="caution">
    <text evidence="8">The sequence shown here is derived from an EMBL/GenBank/DDBJ whole genome shotgun (WGS) entry which is preliminary data.</text>
</comment>
<feature type="transmembrane region" description="Helical" evidence="6">
    <location>
        <begin position="209"/>
        <end position="227"/>
    </location>
</feature>
<dbReference type="Gene3D" id="1.20.1250.20">
    <property type="entry name" value="MFS general substrate transporter like domains"/>
    <property type="match status" value="2"/>
</dbReference>
<accession>A0A842I0P2</accession>
<protein>
    <submittedName>
        <fullName evidence="8">MFS transporter</fullName>
    </submittedName>
</protein>
<feature type="transmembrane region" description="Helical" evidence="6">
    <location>
        <begin position="93"/>
        <end position="115"/>
    </location>
</feature>
<dbReference type="InterPro" id="IPR036259">
    <property type="entry name" value="MFS_trans_sf"/>
</dbReference>
<evidence type="ECO:0000256" key="6">
    <source>
        <dbReference type="SAM" id="Phobius"/>
    </source>
</evidence>
<evidence type="ECO:0000313" key="9">
    <source>
        <dbReference type="Proteomes" id="UP000564378"/>
    </source>
</evidence>
<name>A0A842I0P2_9SPHN</name>
<feature type="transmembrane region" description="Helical" evidence="6">
    <location>
        <begin position="144"/>
        <end position="165"/>
    </location>
</feature>
<dbReference type="GO" id="GO:0005886">
    <property type="term" value="C:plasma membrane"/>
    <property type="evidence" value="ECO:0007669"/>
    <property type="project" value="TreeGrafter"/>
</dbReference>
<feature type="transmembrane region" description="Helical" evidence="6">
    <location>
        <begin position="338"/>
        <end position="357"/>
    </location>
</feature>
<feature type="transmembrane region" description="Helical" evidence="6">
    <location>
        <begin position="233"/>
        <end position="252"/>
    </location>
</feature>
<dbReference type="GO" id="GO:0012505">
    <property type="term" value="C:endomembrane system"/>
    <property type="evidence" value="ECO:0007669"/>
    <property type="project" value="UniProtKB-SubCell"/>
</dbReference>
<gene>
    <name evidence="8" type="ORF">H6P80_15735</name>
</gene>
<dbReference type="EMBL" id="JACJVJ010000003">
    <property type="protein sequence ID" value="MBC2779076.1"/>
    <property type="molecule type" value="Genomic_DNA"/>
</dbReference>
<feature type="transmembrane region" description="Helical" evidence="6">
    <location>
        <begin position="58"/>
        <end position="81"/>
    </location>
</feature>
<dbReference type="InterPro" id="IPR011701">
    <property type="entry name" value="MFS"/>
</dbReference>
<keyword evidence="5 6" id="KW-0472">Membrane</keyword>
<keyword evidence="2" id="KW-0813">Transport</keyword>
<feature type="transmembrane region" description="Helical" evidence="6">
    <location>
        <begin position="407"/>
        <end position="427"/>
    </location>
</feature>
<feature type="transmembrane region" description="Helical" evidence="6">
    <location>
        <begin position="121"/>
        <end position="139"/>
    </location>
</feature>
<evidence type="ECO:0000256" key="5">
    <source>
        <dbReference type="ARBA" id="ARBA00023136"/>
    </source>
</evidence>
<evidence type="ECO:0000256" key="4">
    <source>
        <dbReference type="ARBA" id="ARBA00022989"/>
    </source>
</evidence>
<keyword evidence="3 6" id="KW-0812">Transmembrane</keyword>
<dbReference type="AlphaFoldDB" id="A0A842I0P2"/>
<dbReference type="SUPFAM" id="SSF103473">
    <property type="entry name" value="MFS general substrate transporter"/>
    <property type="match status" value="1"/>
</dbReference>
<dbReference type="Pfam" id="PF07690">
    <property type="entry name" value="MFS_1"/>
    <property type="match status" value="1"/>
</dbReference>
<evidence type="ECO:0000256" key="1">
    <source>
        <dbReference type="ARBA" id="ARBA00004127"/>
    </source>
</evidence>
<reference evidence="8 9" key="1">
    <citation type="submission" date="2020-08" db="EMBL/GenBank/DDBJ databases">
        <title>Draft genome sequence of Parasphingopyxis sp. GrpM-11.</title>
        <authorList>
            <person name="Oh J."/>
            <person name="Roh D.-H."/>
        </authorList>
    </citation>
    <scope>NUCLEOTIDE SEQUENCE [LARGE SCALE GENOMIC DNA]</scope>
    <source>
        <strain evidence="8 9">GrpM-11</strain>
    </source>
</reference>
<dbReference type="GO" id="GO:0022857">
    <property type="term" value="F:transmembrane transporter activity"/>
    <property type="evidence" value="ECO:0007669"/>
    <property type="project" value="InterPro"/>
</dbReference>
<feature type="transmembrane region" description="Helical" evidence="6">
    <location>
        <begin position="439"/>
        <end position="461"/>
    </location>
</feature>
<feature type="domain" description="Major facilitator superfamily (MFS) profile" evidence="7">
    <location>
        <begin position="24"/>
        <end position="465"/>
    </location>
</feature>
<feature type="transmembrane region" description="Helical" evidence="6">
    <location>
        <begin position="177"/>
        <end position="197"/>
    </location>
</feature>
<dbReference type="PROSITE" id="PS50850">
    <property type="entry name" value="MFS"/>
    <property type="match status" value="1"/>
</dbReference>
<sequence>MSMTGTPEDTARWRELLSADRLPAFALIMLGVWLQAADALVTTTIMPSVGADLDGYAWFGWATSGYLVGVVVAGACAGWLADRIGLRRAMVGSGLLLAAGCAMSAAGPGIGFFIAGRVIQGIGAGWVLGFCFVTIHVVFPERFLVRIFAAATAIWGVATFIGPLIGGLFADGGAWRGVFWLFAVQALLFAWATIHLVPAHGGEQGGRVPFFQLIIITLGIVLLSSAGVVTAAWLQWTLVPAGVVLLTLALIVDRKAESRLFPRQAGNFGSLIGAAYATYFATMAGAIGFSIYAPAILQFTNGLSALEAGYVVAIEAAVWTVAALLVAGSGPQWRRRWIVIGTLLIPMGLLLLAFFLASGDLPLVLLGGAMMGGGFGLYSSFANRLVMANLDEHEGATGSGGIAAMRNAGGAAGAAIVGIAANVTGFADGPNAQSVAAAGFWVCAIGVPFGLIGALAAMRLVALARAEQSGAAVKS</sequence>
<evidence type="ECO:0000313" key="8">
    <source>
        <dbReference type="EMBL" id="MBC2779076.1"/>
    </source>
</evidence>
<proteinExistence type="predicted"/>
<dbReference type="Proteomes" id="UP000564378">
    <property type="component" value="Unassembled WGS sequence"/>
</dbReference>
<organism evidence="8 9">
    <name type="scientific">Parasphingopyxis marina</name>
    <dbReference type="NCBI Taxonomy" id="2761622"/>
    <lineage>
        <taxon>Bacteria</taxon>
        <taxon>Pseudomonadati</taxon>
        <taxon>Pseudomonadota</taxon>
        <taxon>Alphaproteobacteria</taxon>
        <taxon>Sphingomonadales</taxon>
        <taxon>Sphingomonadaceae</taxon>
        <taxon>Parasphingopyxis</taxon>
    </lineage>
</organism>